<reference evidence="1 2" key="1">
    <citation type="journal article" date="2015" name="Fungal Genet. Biol.">
        <title>Evolution of novel wood decay mechanisms in Agaricales revealed by the genome sequences of Fistulina hepatica and Cylindrobasidium torrendii.</title>
        <authorList>
            <person name="Floudas D."/>
            <person name="Held B.W."/>
            <person name="Riley R."/>
            <person name="Nagy L.G."/>
            <person name="Koehler G."/>
            <person name="Ransdell A.S."/>
            <person name="Younus H."/>
            <person name="Chow J."/>
            <person name="Chiniquy J."/>
            <person name="Lipzen A."/>
            <person name="Tritt A."/>
            <person name="Sun H."/>
            <person name="Haridas S."/>
            <person name="LaButti K."/>
            <person name="Ohm R.A."/>
            <person name="Kues U."/>
            <person name="Blanchette R.A."/>
            <person name="Grigoriev I.V."/>
            <person name="Minto R.E."/>
            <person name="Hibbett D.S."/>
        </authorList>
    </citation>
    <scope>NUCLEOTIDE SEQUENCE [LARGE SCALE GENOMIC DNA]</scope>
    <source>
        <strain evidence="1 2">ATCC 64428</strain>
    </source>
</reference>
<keyword evidence="2" id="KW-1185">Reference proteome</keyword>
<protein>
    <submittedName>
        <fullName evidence="1">Uncharacterized protein</fullName>
    </submittedName>
</protein>
<accession>A0A0D7AQX3</accession>
<evidence type="ECO:0000313" key="1">
    <source>
        <dbReference type="EMBL" id="KIY53962.1"/>
    </source>
</evidence>
<sequence>LISRYKLFNEFRHEFVGQLAPFRHSQCEIEERHIISALKIQEPNFGYLCTETLRLFRYYGLEGKREENHRVMDMYEDIEDPPFGAGTRLARKFLRVLQEVDGEWNLARQSRDAESGEQHASRR</sequence>
<dbReference type="OrthoDB" id="3215534at2759"/>
<organism evidence="1 2">
    <name type="scientific">Fistulina hepatica ATCC 64428</name>
    <dbReference type="NCBI Taxonomy" id="1128425"/>
    <lineage>
        <taxon>Eukaryota</taxon>
        <taxon>Fungi</taxon>
        <taxon>Dikarya</taxon>
        <taxon>Basidiomycota</taxon>
        <taxon>Agaricomycotina</taxon>
        <taxon>Agaricomycetes</taxon>
        <taxon>Agaricomycetidae</taxon>
        <taxon>Agaricales</taxon>
        <taxon>Fistulinaceae</taxon>
        <taxon>Fistulina</taxon>
    </lineage>
</organism>
<name>A0A0D7AQX3_9AGAR</name>
<dbReference type="AlphaFoldDB" id="A0A0D7AQX3"/>
<gene>
    <name evidence="1" type="ORF">FISHEDRAFT_32319</name>
</gene>
<feature type="non-terminal residue" evidence="1">
    <location>
        <position position="1"/>
    </location>
</feature>
<evidence type="ECO:0000313" key="2">
    <source>
        <dbReference type="Proteomes" id="UP000054144"/>
    </source>
</evidence>
<dbReference type="EMBL" id="KN881581">
    <property type="protein sequence ID" value="KIY53962.1"/>
    <property type="molecule type" value="Genomic_DNA"/>
</dbReference>
<proteinExistence type="predicted"/>
<dbReference type="Proteomes" id="UP000054144">
    <property type="component" value="Unassembled WGS sequence"/>
</dbReference>